<evidence type="ECO:0000256" key="1">
    <source>
        <dbReference type="SAM" id="Phobius"/>
    </source>
</evidence>
<dbReference type="RefSeq" id="WP_091824357.1">
    <property type="nucleotide sequence ID" value="NZ_FNRJ01000003.1"/>
</dbReference>
<sequence length="98" mass="11054">MNNVPTPTPHPKLYLLAMGAGFAGLIAWFVIGRSLGILDWISGLFPESHAGAGLMVAIMALMTPGFLLWKYYNRWIEKRLKVKGRYYEDGVYLPPKQK</sequence>
<keyword evidence="1" id="KW-0472">Membrane</keyword>
<keyword evidence="3" id="KW-1185">Reference proteome</keyword>
<reference evidence="3" key="1">
    <citation type="submission" date="2016-10" db="EMBL/GenBank/DDBJ databases">
        <authorList>
            <person name="Varghese N."/>
            <person name="Submissions S."/>
        </authorList>
    </citation>
    <scope>NUCLEOTIDE SEQUENCE [LARGE SCALE GENOMIC DNA]</scope>
    <source>
        <strain evidence="3">DSM 11526</strain>
    </source>
</reference>
<organism evidence="2 3">
    <name type="scientific">Marinobacterium iners DSM 11526</name>
    <dbReference type="NCBI Taxonomy" id="1122198"/>
    <lineage>
        <taxon>Bacteria</taxon>
        <taxon>Pseudomonadati</taxon>
        <taxon>Pseudomonadota</taxon>
        <taxon>Gammaproteobacteria</taxon>
        <taxon>Oceanospirillales</taxon>
        <taxon>Oceanospirillaceae</taxon>
        <taxon>Marinobacterium</taxon>
    </lineage>
</organism>
<dbReference type="AlphaFoldDB" id="A0A1H4B7F9"/>
<keyword evidence="1" id="KW-0812">Transmembrane</keyword>
<keyword evidence="1" id="KW-1133">Transmembrane helix</keyword>
<dbReference type="EMBL" id="FNRJ01000003">
    <property type="protein sequence ID" value="SEA44050.1"/>
    <property type="molecule type" value="Genomic_DNA"/>
</dbReference>
<dbReference type="OrthoDB" id="6089563at2"/>
<dbReference type="Proteomes" id="UP000242469">
    <property type="component" value="Unassembled WGS sequence"/>
</dbReference>
<gene>
    <name evidence="2" type="ORF">SAMN02745729_103201</name>
</gene>
<dbReference type="STRING" id="1122198.SAMN02745729_103201"/>
<feature type="transmembrane region" description="Helical" evidence="1">
    <location>
        <begin position="12"/>
        <end position="31"/>
    </location>
</feature>
<protein>
    <submittedName>
        <fullName evidence="2">Uncharacterized protein</fullName>
    </submittedName>
</protein>
<name>A0A1H4B7F9_9GAMM</name>
<evidence type="ECO:0000313" key="3">
    <source>
        <dbReference type="Proteomes" id="UP000242469"/>
    </source>
</evidence>
<proteinExistence type="predicted"/>
<accession>A0A1H4B7F9</accession>
<feature type="transmembrane region" description="Helical" evidence="1">
    <location>
        <begin position="51"/>
        <end position="72"/>
    </location>
</feature>
<evidence type="ECO:0000313" key="2">
    <source>
        <dbReference type="EMBL" id="SEA44050.1"/>
    </source>
</evidence>